<evidence type="ECO:0000313" key="1">
    <source>
        <dbReference type="EMBL" id="KAE9540046.1"/>
    </source>
</evidence>
<protein>
    <submittedName>
        <fullName evidence="1">Uncharacterized protein</fullName>
    </submittedName>
</protein>
<gene>
    <name evidence="1" type="ORF">AGLY_005298</name>
</gene>
<organism evidence="1 2">
    <name type="scientific">Aphis glycines</name>
    <name type="common">Soybean aphid</name>
    <dbReference type="NCBI Taxonomy" id="307491"/>
    <lineage>
        <taxon>Eukaryota</taxon>
        <taxon>Metazoa</taxon>
        <taxon>Ecdysozoa</taxon>
        <taxon>Arthropoda</taxon>
        <taxon>Hexapoda</taxon>
        <taxon>Insecta</taxon>
        <taxon>Pterygota</taxon>
        <taxon>Neoptera</taxon>
        <taxon>Paraneoptera</taxon>
        <taxon>Hemiptera</taxon>
        <taxon>Sternorrhyncha</taxon>
        <taxon>Aphidomorpha</taxon>
        <taxon>Aphidoidea</taxon>
        <taxon>Aphididae</taxon>
        <taxon>Aphidini</taxon>
        <taxon>Aphis</taxon>
        <taxon>Aphis</taxon>
    </lineage>
</organism>
<name>A0A6G0TXM6_APHGL</name>
<dbReference type="Proteomes" id="UP000475862">
    <property type="component" value="Unassembled WGS sequence"/>
</dbReference>
<reference evidence="1 2" key="1">
    <citation type="submission" date="2019-08" db="EMBL/GenBank/DDBJ databases">
        <title>The genome of the soybean aphid Biotype 1, its phylome, world population structure and adaptation to the North American continent.</title>
        <authorList>
            <person name="Giordano R."/>
            <person name="Donthu R.K."/>
            <person name="Hernandez A.G."/>
            <person name="Wright C.L."/>
            <person name="Zimin A.V."/>
        </authorList>
    </citation>
    <scope>NUCLEOTIDE SEQUENCE [LARGE SCALE GENOMIC DNA]</scope>
    <source>
        <tissue evidence="1">Whole aphids</tissue>
    </source>
</reference>
<evidence type="ECO:0000313" key="2">
    <source>
        <dbReference type="Proteomes" id="UP000475862"/>
    </source>
</evidence>
<proteinExistence type="predicted"/>
<accession>A0A6G0TXM6</accession>
<comment type="caution">
    <text evidence="1">The sequence shown here is derived from an EMBL/GenBank/DDBJ whole genome shotgun (WGS) entry which is preliminary data.</text>
</comment>
<dbReference type="EMBL" id="VYZN01000014">
    <property type="protein sequence ID" value="KAE9540046.1"/>
    <property type="molecule type" value="Genomic_DNA"/>
</dbReference>
<dbReference type="AlphaFoldDB" id="A0A6G0TXM6"/>
<keyword evidence="2" id="KW-1185">Reference proteome</keyword>
<sequence>MTQMLIFDTNEKKIKYKVSQGTGTHADIQEPLSLKAPSHRTRYYTSLHVINIVDNNYQIIRKTNKYKNNHFSSFLESSLKTDLLNIFITPISRLLIMENYQSEIQIQTKEKHLLCECLAMHYHKSLRIEIRRQMLFSNFHIVAVKQQINNITSRNNASILNFGGGFRWQSEYPWYIIEVKKSIIYNIITKYPMWSGGREMPSQQNIILMRQRQRGKRSKLTVVVCYDSIPINFNILFLIRSLILTIPSTLNHVVAHSKTTYVKSYTKCSRLLNFDTVNNFLMSLKKIYKHFQKSHLLNSLQEKNPSYVLWKVLIFSNTANEVLSKTYPRMNKTTEEDVIYNNLPYTGYEHFEPKNWLITKPNLEEKLLQSSKCLHFT</sequence>